<dbReference type="AlphaFoldDB" id="A0A0E3YZZ5"/>
<dbReference type="Proteomes" id="UP000033067">
    <property type="component" value="Chromosome"/>
</dbReference>
<evidence type="ECO:0008006" key="4">
    <source>
        <dbReference type="Google" id="ProtNLM"/>
    </source>
</evidence>
<feature type="transmembrane region" description="Helical" evidence="1">
    <location>
        <begin position="167"/>
        <end position="188"/>
    </location>
</feature>
<feature type="transmembrane region" description="Helical" evidence="1">
    <location>
        <begin position="104"/>
        <end position="122"/>
    </location>
</feature>
<keyword evidence="3" id="KW-1185">Reference proteome</keyword>
<sequence>MQSDVPNPYQAPAAIAAPQGLPPRLEAAAVDTTALFAPPALKLVVMSSCTFGLYVLYWFYCNWKAIKLIDRPDVMPFWRALFSPIWAYSCFKAMAGIAEGRRRSLGFSPGALAISYFLLNLASRLPDPYWVLSFLIFVPLLPVNSLARAYNQAERIGDPVADEYSVWNWLAIVFGGGVLLLLLLGLMLPDTSY</sequence>
<protein>
    <recommendedName>
        <fullName evidence="4">DUF4234 domain-containing protein</fullName>
    </recommendedName>
</protein>
<gene>
    <name evidence="2" type="ORF">WQ53_02315</name>
</gene>
<dbReference type="PATRIC" id="fig|314722.6.peg.480"/>
<keyword evidence="1" id="KW-0812">Transmembrane</keyword>
<dbReference type="RefSeq" id="WP_052630024.1">
    <property type="nucleotide sequence ID" value="NZ_CP011144.1"/>
</dbReference>
<reference evidence="2 3" key="1">
    <citation type="journal article" date="2015" name="Genome Announc.">
        <title>Complete Genome Sequence of Pseudoxanthomonas suwonensis Strain J1, a Cellulose-Degrading Bacterium Isolated from Leaf- and Wood-Enriched Soil.</title>
        <authorList>
            <person name="Hou L."/>
            <person name="Jiang J."/>
            <person name="Xu Z."/>
            <person name="Zhou Y."/>
            <person name="Leung F.C."/>
        </authorList>
    </citation>
    <scope>NUCLEOTIDE SEQUENCE [LARGE SCALE GENOMIC DNA]</scope>
    <source>
        <strain evidence="2 3">J1</strain>
    </source>
</reference>
<organism evidence="2 3">
    <name type="scientific">Pseudoxanthomonas suwonensis</name>
    <dbReference type="NCBI Taxonomy" id="314722"/>
    <lineage>
        <taxon>Bacteria</taxon>
        <taxon>Pseudomonadati</taxon>
        <taxon>Pseudomonadota</taxon>
        <taxon>Gammaproteobacteria</taxon>
        <taxon>Lysobacterales</taxon>
        <taxon>Lysobacteraceae</taxon>
        <taxon>Pseudoxanthomonas</taxon>
    </lineage>
</organism>
<dbReference type="EMBL" id="CP011144">
    <property type="protein sequence ID" value="AKC85763.1"/>
    <property type="molecule type" value="Genomic_DNA"/>
</dbReference>
<evidence type="ECO:0000256" key="1">
    <source>
        <dbReference type="SAM" id="Phobius"/>
    </source>
</evidence>
<evidence type="ECO:0000313" key="3">
    <source>
        <dbReference type="Proteomes" id="UP000033067"/>
    </source>
</evidence>
<keyword evidence="1" id="KW-1133">Transmembrane helix</keyword>
<keyword evidence="1" id="KW-0472">Membrane</keyword>
<dbReference type="OrthoDB" id="8750132at2"/>
<accession>A0A0E3YZZ5</accession>
<feature type="transmembrane region" description="Helical" evidence="1">
    <location>
        <begin position="40"/>
        <end position="60"/>
    </location>
</feature>
<evidence type="ECO:0000313" key="2">
    <source>
        <dbReference type="EMBL" id="AKC85763.1"/>
    </source>
</evidence>
<name>A0A0E3YZZ5_9GAMM</name>
<feature type="transmembrane region" description="Helical" evidence="1">
    <location>
        <begin position="129"/>
        <end position="147"/>
    </location>
</feature>
<proteinExistence type="predicted"/>
<dbReference type="KEGG" id="psuw:WQ53_02315"/>